<dbReference type="Pfam" id="PF13306">
    <property type="entry name" value="LRR_5"/>
    <property type="match status" value="2"/>
</dbReference>
<name>A0ABR7MXZ8_9FIRM</name>
<dbReference type="Gene3D" id="3.80.10.10">
    <property type="entry name" value="Ribonuclease Inhibitor"/>
    <property type="match status" value="1"/>
</dbReference>
<sequence length="459" mass="53309">MKRNKVFGLLMMLAIIYCFCGCSEDSVENRSPAPVQNSMAASSPASSAKRTATPWKAPTATPVRFVHDEVESIYYEWLYDSKTDSYQYHFLGKKDGTKCKKRVHGPFARFRYDRKKQCLTIFGKGRLYSDAYYEADYPQWRDDDRLYNIEYPFPKNKVKKLVIRSGVTEINIAAFAKFKKLESVTLPDSLTRIKKYAFVGCKKLKKIRIPDNVKWVGDECFWQCRSLEKVKIGKAAARIGQLPFYQCPQLNYITVVKGNPRYEMKDGVLYDDKYEAAIYGYNDMDRVVIRYGTKKVARLAFAHHRSLKQVRIPASVEILGGGCFYACTELVQVDFAVNSRCRVWRNFPGIHTKDVYEDEYYYMGCFGECVMLREIHIPDSVVRIGFPFEGWKRQCSSLERVYIGRNVHYGVGNSDISDCFYWGIKEGQKLYYVVSPQNPYYYSRNGKLYKRNGKRIGVF</sequence>
<feature type="signal peptide" evidence="2">
    <location>
        <begin position="1"/>
        <end position="20"/>
    </location>
</feature>
<dbReference type="PANTHER" id="PTHR45661:SF3">
    <property type="entry name" value="IG-LIKE DOMAIN-CONTAINING PROTEIN"/>
    <property type="match status" value="1"/>
</dbReference>
<organism evidence="3 4">
    <name type="scientific">Jutongia huaianensis</name>
    <dbReference type="NCBI Taxonomy" id="2763668"/>
    <lineage>
        <taxon>Bacteria</taxon>
        <taxon>Bacillati</taxon>
        <taxon>Bacillota</taxon>
        <taxon>Clostridia</taxon>
        <taxon>Lachnospirales</taxon>
        <taxon>Lachnospiraceae</taxon>
        <taxon>Jutongia</taxon>
    </lineage>
</organism>
<dbReference type="InterPro" id="IPR032675">
    <property type="entry name" value="LRR_dom_sf"/>
</dbReference>
<comment type="caution">
    <text evidence="3">The sequence shown here is derived from an EMBL/GenBank/DDBJ whole genome shotgun (WGS) entry which is preliminary data.</text>
</comment>
<feature type="compositionally biased region" description="Low complexity" evidence="1">
    <location>
        <begin position="38"/>
        <end position="54"/>
    </location>
</feature>
<gene>
    <name evidence="3" type="ORF">H8704_01175</name>
</gene>
<dbReference type="InterPro" id="IPR053139">
    <property type="entry name" value="Surface_bspA-like"/>
</dbReference>
<dbReference type="Proteomes" id="UP000606193">
    <property type="component" value="Unassembled WGS sequence"/>
</dbReference>
<evidence type="ECO:0000313" key="3">
    <source>
        <dbReference type="EMBL" id="MBC8561255.1"/>
    </source>
</evidence>
<evidence type="ECO:0000256" key="1">
    <source>
        <dbReference type="SAM" id="MobiDB-lite"/>
    </source>
</evidence>
<dbReference type="EMBL" id="JACRSX010000001">
    <property type="protein sequence ID" value="MBC8561255.1"/>
    <property type="molecule type" value="Genomic_DNA"/>
</dbReference>
<proteinExistence type="predicted"/>
<dbReference type="SUPFAM" id="SSF52058">
    <property type="entry name" value="L domain-like"/>
    <property type="match status" value="1"/>
</dbReference>
<dbReference type="RefSeq" id="WP_249296977.1">
    <property type="nucleotide sequence ID" value="NZ_JACRSX010000001.1"/>
</dbReference>
<evidence type="ECO:0000313" key="4">
    <source>
        <dbReference type="Proteomes" id="UP000606193"/>
    </source>
</evidence>
<dbReference type="InterPro" id="IPR026906">
    <property type="entry name" value="LRR_5"/>
</dbReference>
<reference evidence="3 4" key="1">
    <citation type="submission" date="2020-08" db="EMBL/GenBank/DDBJ databases">
        <title>Genome public.</title>
        <authorList>
            <person name="Liu C."/>
            <person name="Sun Q."/>
        </authorList>
    </citation>
    <scope>NUCLEOTIDE SEQUENCE [LARGE SCALE GENOMIC DNA]</scope>
    <source>
        <strain evidence="3 4">NSJ-37</strain>
    </source>
</reference>
<keyword evidence="4" id="KW-1185">Reference proteome</keyword>
<evidence type="ECO:0000256" key="2">
    <source>
        <dbReference type="SAM" id="SignalP"/>
    </source>
</evidence>
<protein>
    <submittedName>
        <fullName evidence="3">Leucine-rich repeat protein</fullName>
    </submittedName>
</protein>
<feature type="region of interest" description="Disordered" evidence="1">
    <location>
        <begin position="33"/>
        <end position="54"/>
    </location>
</feature>
<dbReference type="PANTHER" id="PTHR45661">
    <property type="entry name" value="SURFACE ANTIGEN"/>
    <property type="match status" value="1"/>
</dbReference>
<feature type="chain" id="PRO_5047484657" evidence="2">
    <location>
        <begin position="21"/>
        <end position="459"/>
    </location>
</feature>
<accession>A0ABR7MXZ8</accession>
<keyword evidence="2" id="KW-0732">Signal</keyword>